<dbReference type="AlphaFoldDB" id="A0A4Q9NPJ1"/>
<proteinExistence type="predicted"/>
<evidence type="ECO:0000313" key="1">
    <source>
        <dbReference type="EMBL" id="TBU52909.1"/>
    </source>
</evidence>
<accession>A0A4Q9NPJ1</accession>
<organism evidence="1 2">
    <name type="scientific">Dichomitus squalens</name>
    <dbReference type="NCBI Taxonomy" id="114155"/>
    <lineage>
        <taxon>Eukaryota</taxon>
        <taxon>Fungi</taxon>
        <taxon>Dikarya</taxon>
        <taxon>Basidiomycota</taxon>
        <taxon>Agaricomycotina</taxon>
        <taxon>Agaricomycetes</taxon>
        <taxon>Polyporales</taxon>
        <taxon>Polyporaceae</taxon>
        <taxon>Dichomitus</taxon>
    </lineage>
</organism>
<gene>
    <name evidence="1" type="ORF">BD310DRAFT_939154</name>
</gene>
<sequence length="113" mass="11131">MQFTTAVFKLVAVATIVTAAAASPTTLETREASGLVCSGEGGDLGLTCTTVGAACSGCPDIDILGTTVVSWTCTSVSSLAPGVLVILSEALDITNLSDIGPDACIPDGIAALL</sequence>
<evidence type="ECO:0000313" key="2">
    <source>
        <dbReference type="Proteomes" id="UP000292082"/>
    </source>
</evidence>
<name>A0A4Q9NPJ1_9APHY</name>
<dbReference type="Proteomes" id="UP000292082">
    <property type="component" value="Unassembled WGS sequence"/>
</dbReference>
<dbReference type="EMBL" id="ML145232">
    <property type="protein sequence ID" value="TBU52909.1"/>
    <property type="molecule type" value="Genomic_DNA"/>
</dbReference>
<reference evidence="1 2" key="1">
    <citation type="submission" date="2019-01" db="EMBL/GenBank/DDBJ databases">
        <title>Draft genome sequences of three monokaryotic isolates of the white-rot basidiomycete fungus Dichomitus squalens.</title>
        <authorList>
            <consortium name="DOE Joint Genome Institute"/>
            <person name="Lopez S.C."/>
            <person name="Andreopoulos B."/>
            <person name="Pangilinan J."/>
            <person name="Lipzen A."/>
            <person name="Riley R."/>
            <person name="Ahrendt S."/>
            <person name="Ng V."/>
            <person name="Barry K."/>
            <person name="Daum C."/>
            <person name="Grigoriev I.V."/>
            <person name="Hilden K.S."/>
            <person name="Makela M.R."/>
            <person name="de Vries R.P."/>
        </authorList>
    </citation>
    <scope>NUCLEOTIDE SEQUENCE [LARGE SCALE GENOMIC DNA]</scope>
    <source>
        <strain evidence="1 2">CBS 464.89</strain>
    </source>
</reference>
<keyword evidence="2" id="KW-1185">Reference proteome</keyword>
<protein>
    <submittedName>
        <fullName evidence="1">Uncharacterized protein</fullName>
    </submittedName>
</protein>